<dbReference type="PROSITE" id="PS50846">
    <property type="entry name" value="HMA_2"/>
    <property type="match status" value="1"/>
</dbReference>
<dbReference type="SUPFAM" id="SSF55008">
    <property type="entry name" value="HMA, heavy metal-associated domain"/>
    <property type="match status" value="1"/>
</dbReference>
<feature type="signal peptide" evidence="1">
    <location>
        <begin position="1"/>
        <end position="23"/>
    </location>
</feature>
<keyword evidence="1" id="KW-0732">Signal</keyword>
<dbReference type="Pfam" id="PF00403">
    <property type="entry name" value="HMA"/>
    <property type="match status" value="1"/>
</dbReference>
<evidence type="ECO:0000313" key="3">
    <source>
        <dbReference type="EMBL" id="GAA0874892.1"/>
    </source>
</evidence>
<dbReference type="InterPro" id="IPR006121">
    <property type="entry name" value="HMA_dom"/>
</dbReference>
<protein>
    <recommendedName>
        <fullName evidence="2">HMA domain-containing protein</fullName>
    </recommendedName>
</protein>
<dbReference type="InterPro" id="IPR036163">
    <property type="entry name" value="HMA_dom_sf"/>
</dbReference>
<evidence type="ECO:0000313" key="4">
    <source>
        <dbReference type="Proteomes" id="UP001501126"/>
    </source>
</evidence>
<name>A0ABP3Y504_9FLAO</name>
<dbReference type="EMBL" id="BAAAFH010000007">
    <property type="protein sequence ID" value="GAA0874892.1"/>
    <property type="molecule type" value="Genomic_DNA"/>
</dbReference>
<evidence type="ECO:0000256" key="1">
    <source>
        <dbReference type="SAM" id="SignalP"/>
    </source>
</evidence>
<proteinExistence type="predicted"/>
<keyword evidence="4" id="KW-1185">Reference proteome</keyword>
<feature type="domain" description="HMA" evidence="2">
    <location>
        <begin position="32"/>
        <end position="98"/>
    </location>
</feature>
<dbReference type="Gene3D" id="3.30.70.100">
    <property type="match status" value="1"/>
</dbReference>
<feature type="chain" id="PRO_5045120170" description="HMA domain-containing protein" evidence="1">
    <location>
        <begin position="24"/>
        <end position="119"/>
    </location>
</feature>
<sequence>MKKSIFRMITPVFLGLAMLTSCGNEQNSGNNETKTEFKVYGNCGMCEKTIEGSLNGQNGIHEADWNKDTKMITVTYDPNVLDENRIKEKIAGVGYDTDSHKAKDEVYNSLPDCCQYDRP</sequence>
<dbReference type="CDD" id="cd00371">
    <property type="entry name" value="HMA"/>
    <property type="match status" value="1"/>
</dbReference>
<accession>A0ABP3Y504</accession>
<gene>
    <name evidence="3" type="ORF">GCM10009118_13000</name>
</gene>
<organism evidence="3 4">
    <name type="scientific">Wandonia haliotis</name>
    <dbReference type="NCBI Taxonomy" id="574963"/>
    <lineage>
        <taxon>Bacteria</taxon>
        <taxon>Pseudomonadati</taxon>
        <taxon>Bacteroidota</taxon>
        <taxon>Flavobacteriia</taxon>
        <taxon>Flavobacteriales</taxon>
        <taxon>Crocinitomicaceae</taxon>
        <taxon>Wandonia</taxon>
    </lineage>
</organism>
<dbReference type="PROSITE" id="PS51257">
    <property type="entry name" value="PROKAR_LIPOPROTEIN"/>
    <property type="match status" value="1"/>
</dbReference>
<dbReference type="Proteomes" id="UP001501126">
    <property type="component" value="Unassembled WGS sequence"/>
</dbReference>
<reference evidence="4" key="1">
    <citation type="journal article" date="2019" name="Int. J. Syst. Evol. Microbiol.">
        <title>The Global Catalogue of Microorganisms (GCM) 10K type strain sequencing project: providing services to taxonomists for standard genome sequencing and annotation.</title>
        <authorList>
            <consortium name="The Broad Institute Genomics Platform"/>
            <consortium name="The Broad Institute Genome Sequencing Center for Infectious Disease"/>
            <person name="Wu L."/>
            <person name="Ma J."/>
        </authorList>
    </citation>
    <scope>NUCLEOTIDE SEQUENCE [LARGE SCALE GENOMIC DNA]</scope>
    <source>
        <strain evidence="4">JCM 16083</strain>
    </source>
</reference>
<comment type="caution">
    <text evidence="3">The sequence shown here is derived from an EMBL/GenBank/DDBJ whole genome shotgun (WGS) entry which is preliminary data.</text>
</comment>
<evidence type="ECO:0000259" key="2">
    <source>
        <dbReference type="PROSITE" id="PS50846"/>
    </source>
</evidence>
<dbReference type="RefSeq" id="WP_343785814.1">
    <property type="nucleotide sequence ID" value="NZ_BAAAFH010000007.1"/>
</dbReference>